<dbReference type="EMBL" id="CP026512">
    <property type="protein sequence ID" value="QAX81955.1"/>
    <property type="molecule type" value="Genomic_DNA"/>
</dbReference>
<organism evidence="1 2">
    <name type="scientific">Candidatus Pseudomonas adelgestsugas</name>
    <dbReference type="NCBI Taxonomy" id="1302376"/>
    <lineage>
        <taxon>Bacteria</taxon>
        <taxon>Pseudomonadati</taxon>
        <taxon>Pseudomonadota</taxon>
        <taxon>Gammaproteobacteria</taxon>
        <taxon>Pseudomonadales</taxon>
        <taxon>Pseudomonadaceae</taxon>
        <taxon>Pseudomonas</taxon>
    </lineage>
</organism>
<protein>
    <submittedName>
        <fullName evidence="1">Uncharacterized protein</fullName>
    </submittedName>
</protein>
<evidence type="ECO:0000313" key="1">
    <source>
        <dbReference type="EMBL" id="QAX81955.1"/>
    </source>
</evidence>
<sequence length="52" mass="6037">MVVAYNQKTSRTQTLDANGLRQNTSLQCFIKIFASREQTKANNKIYERKSQL</sequence>
<accession>A0ABX5R8H8</accession>
<gene>
    <name evidence="1" type="ORF">C3B55_00626</name>
</gene>
<name>A0ABX5R8H8_9PSED</name>
<dbReference type="Proteomes" id="UP000288953">
    <property type="component" value="Chromosome"/>
</dbReference>
<keyword evidence="2" id="KW-1185">Reference proteome</keyword>
<reference evidence="1 2" key="1">
    <citation type="journal article" date="2018" name="Genome Biol. Evol.">
        <title>Partnering With a Pest: Genomes of Hemlock Woolly Adelgid Symbionts Reveal Atypical Nutritional Provisioning Patterns in Dual-Obligate Bacteria.</title>
        <authorList>
            <person name="Weglarz K.M."/>
            <person name="Havill N.P."/>
            <person name="Burke G.R."/>
            <person name="von Dohlen C.D."/>
        </authorList>
    </citation>
    <scope>NUCLEOTIDE SEQUENCE [LARGE SCALE GENOMIC DNA]</scope>
    <source>
        <strain evidence="1 2">HWA_ENA</strain>
    </source>
</reference>
<proteinExistence type="predicted"/>
<evidence type="ECO:0000313" key="2">
    <source>
        <dbReference type="Proteomes" id="UP000288953"/>
    </source>
</evidence>